<name>A0A9D4HEB7_DREPO</name>
<evidence type="ECO:0000313" key="1">
    <source>
        <dbReference type="EMBL" id="KAH3715849.1"/>
    </source>
</evidence>
<comment type="caution">
    <text evidence="2">The sequence shown here is derived from an EMBL/GenBank/DDBJ whole genome shotgun (WGS) entry which is preliminary data.</text>
</comment>
<accession>A0A9D4HEB7</accession>
<keyword evidence="3" id="KW-1185">Reference proteome</keyword>
<dbReference type="EMBL" id="JAIWYP010000013">
    <property type="protein sequence ID" value="KAH3715849.1"/>
    <property type="molecule type" value="Genomic_DNA"/>
</dbReference>
<dbReference type="AlphaFoldDB" id="A0A9D4HEB7"/>
<gene>
    <name evidence="1" type="ORF">DPMN_058563</name>
    <name evidence="2" type="ORF">DPMN_058929</name>
</gene>
<organism evidence="2 3">
    <name type="scientific">Dreissena polymorpha</name>
    <name type="common">Zebra mussel</name>
    <name type="synonym">Mytilus polymorpha</name>
    <dbReference type="NCBI Taxonomy" id="45954"/>
    <lineage>
        <taxon>Eukaryota</taxon>
        <taxon>Metazoa</taxon>
        <taxon>Spiralia</taxon>
        <taxon>Lophotrochozoa</taxon>
        <taxon>Mollusca</taxon>
        <taxon>Bivalvia</taxon>
        <taxon>Autobranchia</taxon>
        <taxon>Heteroconchia</taxon>
        <taxon>Euheterodonta</taxon>
        <taxon>Imparidentia</taxon>
        <taxon>Neoheterodontei</taxon>
        <taxon>Myida</taxon>
        <taxon>Dreissenoidea</taxon>
        <taxon>Dreissenidae</taxon>
        <taxon>Dreissena</taxon>
    </lineage>
</organism>
<evidence type="ECO:0000313" key="2">
    <source>
        <dbReference type="EMBL" id="KAH3716210.1"/>
    </source>
</evidence>
<dbReference type="EMBL" id="JAIWYP010000013">
    <property type="protein sequence ID" value="KAH3716210.1"/>
    <property type="molecule type" value="Genomic_DNA"/>
</dbReference>
<reference evidence="2" key="1">
    <citation type="journal article" date="2019" name="bioRxiv">
        <title>The Genome of the Zebra Mussel, Dreissena polymorpha: A Resource for Invasive Species Research.</title>
        <authorList>
            <person name="McCartney M.A."/>
            <person name="Auch B."/>
            <person name="Kono T."/>
            <person name="Mallez S."/>
            <person name="Zhang Y."/>
            <person name="Obille A."/>
            <person name="Becker A."/>
            <person name="Abrahante J.E."/>
            <person name="Garbe J."/>
            <person name="Badalamenti J.P."/>
            <person name="Herman A."/>
            <person name="Mangelson H."/>
            <person name="Liachko I."/>
            <person name="Sullivan S."/>
            <person name="Sone E.D."/>
            <person name="Koren S."/>
            <person name="Silverstein K.A.T."/>
            <person name="Beckman K.B."/>
            <person name="Gohl D.M."/>
        </authorList>
    </citation>
    <scope>NUCLEOTIDE SEQUENCE</scope>
    <source>
        <strain evidence="2">Duluth1</strain>
        <tissue evidence="2">Whole animal</tissue>
    </source>
</reference>
<evidence type="ECO:0000313" key="3">
    <source>
        <dbReference type="Proteomes" id="UP000828390"/>
    </source>
</evidence>
<sequence length="77" mass="8700">MPSSCSQRASTSPAVIPTLVVTPRHFQDIQAHLEMKQEAYVKEQVKEQQVLSYKKSKKSSTLCIKSFKKSKKSSKKS</sequence>
<reference evidence="2" key="2">
    <citation type="submission" date="2020-11" db="EMBL/GenBank/DDBJ databases">
        <authorList>
            <person name="McCartney M.A."/>
            <person name="Auch B."/>
            <person name="Kono T."/>
            <person name="Mallez S."/>
            <person name="Becker A."/>
            <person name="Gohl D.M."/>
            <person name="Silverstein K.A.T."/>
            <person name="Koren S."/>
            <person name="Bechman K.B."/>
            <person name="Herman A."/>
            <person name="Abrahante J.E."/>
            <person name="Garbe J."/>
        </authorList>
    </citation>
    <scope>NUCLEOTIDE SEQUENCE</scope>
    <source>
        <strain evidence="2">Duluth1</strain>
        <tissue evidence="2">Whole animal</tissue>
    </source>
</reference>
<dbReference type="Proteomes" id="UP000828390">
    <property type="component" value="Unassembled WGS sequence"/>
</dbReference>
<protein>
    <submittedName>
        <fullName evidence="2">Uncharacterized protein</fullName>
    </submittedName>
</protein>
<proteinExistence type="predicted"/>